<protein>
    <recommendedName>
        <fullName evidence="4">Transmembrane protein</fullName>
    </recommendedName>
</protein>
<evidence type="ECO:0000313" key="2">
    <source>
        <dbReference type="EMBL" id="KAF4646084.1"/>
    </source>
</evidence>
<dbReference type="AlphaFoldDB" id="A0A7J6KGK3"/>
<reference evidence="2 3" key="1">
    <citation type="submission" date="2020-03" db="EMBL/GenBank/DDBJ databases">
        <title>Genome sequence of Toxoplasma gondii RH-88 strain.</title>
        <authorList>
            <person name="Lorenzi H.A."/>
            <person name="Venepally P."/>
            <person name="Rozenberg A."/>
            <person name="Sibley D."/>
        </authorList>
    </citation>
    <scope>NUCLEOTIDE SEQUENCE [LARGE SCALE GENOMIC DNA]</scope>
    <source>
        <strain evidence="2 3">RH-88</strain>
    </source>
</reference>
<dbReference type="Proteomes" id="UP000557509">
    <property type="component" value="Unassembled WGS sequence"/>
</dbReference>
<comment type="caution">
    <text evidence="2">The sequence shown here is derived from an EMBL/GenBank/DDBJ whole genome shotgun (WGS) entry which is preliminary data.</text>
</comment>
<feature type="transmembrane region" description="Helical" evidence="1">
    <location>
        <begin position="217"/>
        <end position="239"/>
    </location>
</feature>
<dbReference type="EMBL" id="JAAUHK010000185">
    <property type="protein sequence ID" value="KAF4646084.1"/>
    <property type="molecule type" value="Genomic_DNA"/>
</dbReference>
<keyword evidence="3" id="KW-1185">Reference proteome</keyword>
<keyword evidence="1" id="KW-0812">Transmembrane</keyword>
<evidence type="ECO:0000313" key="3">
    <source>
        <dbReference type="Proteomes" id="UP000557509"/>
    </source>
</evidence>
<dbReference type="VEuPathDB" id="ToxoDB:TGME49_293410"/>
<gene>
    <name evidence="2" type="ORF">TGRH88_018710</name>
</gene>
<evidence type="ECO:0008006" key="4">
    <source>
        <dbReference type="Google" id="ProtNLM"/>
    </source>
</evidence>
<sequence>MKGKGFLPRGSIFIFLSSVFCVGMCTFVLHAKEKQTQRRSASRSAGRASRSVLGLPIPPLAASAPPASAADSLRSFFSLSRRCLASERPSVFASFVATRVAASGTRTQRLDEHFVYHKTLEKSTRKRVAASPGRSDPCAAALPLSRRIQHSFFLSVLTRRKSSAVARLAWKLFFSRSPERLLAAKRNASDAEENGGFKTFAQVEAEKKARKKAETKLLSVALGCGAVTVSIAGLVYVVATWYEQPLIRVGETTRETENRREPTTVVA</sequence>
<feature type="transmembrane region" description="Helical" evidence="1">
    <location>
        <begin position="12"/>
        <end position="31"/>
    </location>
</feature>
<name>A0A7J6KGK3_TOXGO</name>
<proteinExistence type="predicted"/>
<keyword evidence="1" id="KW-0472">Membrane</keyword>
<evidence type="ECO:0000256" key="1">
    <source>
        <dbReference type="SAM" id="Phobius"/>
    </source>
</evidence>
<organism evidence="2 3">
    <name type="scientific">Toxoplasma gondii</name>
    <dbReference type="NCBI Taxonomy" id="5811"/>
    <lineage>
        <taxon>Eukaryota</taxon>
        <taxon>Sar</taxon>
        <taxon>Alveolata</taxon>
        <taxon>Apicomplexa</taxon>
        <taxon>Conoidasida</taxon>
        <taxon>Coccidia</taxon>
        <taxon>Eucoccidiorida</taxon>
        <taxon>Eimeriorina</taxon>
        <taxon>Sarcocystidae</taxon>
        <taxon>Toxoplasma</taxon>
    </lineage>
</organism>
<keyword evidence="1" id="KW-1133">Transmembrane helix</keyword>
<accession>A0A7J6KGK3</accession>
<dbReference type="VEuPathDB" id="ToxoDB:TGME49_293400"/>